<name>D3Q015_STANL</name>
<keyword evidence="3" id="KW-1185">Reference proteome</keyword>
<dbReference type="HOGENOM" id="CLU_3222360_0_0_11"/>
<proteinExistence type="predicted"/>
<organism evidence="2 3">
    <name type="scientific">Stackebrandtia nassauensis (strain DSM 44728 / CIP 108903 / NRRL B-16338 / NBRC 102104 / LLR-40K-21)</name>
    <dbReference type="NCBI Taxonomy" id="446470"/>
    <lineage>
        <taxon>Bacteria</taxon>
        <taxon>Bacillati</taxon>
        <taxon>Actinomycetota</taxon>
        <taxon>Actinomycetes</taxon>
        <taxon>Glycomycetales</taxon>
        <taxon>Glycomycetaceae</taxon>
        <taxon>Stackebrandtia</taxon>
    </lineage>
</organism>
<dbReference type="KEGG" id="sna:Snas_5916"/>
<evidence type="ECO:0000313" key="3">
    <source>
        <dbReference type="Proteomes" id="UP000000844"/>
    </source>
</evidence>
<gene>
    <name evidence="2" type="ordered locus">Snas_5916</name>
</gene>
<sequence>MFVKLLMSWALTRRSYVGRHRFPRNDQGHRAADDPETQRIPPSA</sequence>
<feature type="region of interest" description="Disordered" evidence="1">
    <location>
        <begin position="21"/>
        <end position="44"/>
    </location>
</feature>
<accession>D3Q015</accession>
<feature type="compositionally biased region" description="Basic and acidic residues" evidence="1">
    <location>
        <begin position="23"/>
        <end position="37"/>
    </location>
</feature>
<evidence type="ECO:0000313" key="2">
    <source>
        <dbReference type="EMBL" id="ADD45544.1"/>
    </source>
</evidence>
<reference evidence="2 3" key="1">
    <citation type="journal article" date="2009" name="Stand. Genomic Sci.">
        <title>Complete genome sequence of Stackebrandtia nassauensis type strain (LLR-40K-21).</title>
        <authorList>
            <person name="Munk C."/>
            <person name="Lapidus A."/>
            <person name="Copeland A."/>
            <person name="Jando M."/>
            <person name="Mayilraj S."/>
            <person name="Glavina Del Rio T."/>
            <person name="Nolan M."/>
            <person name="Chen F."/>
            <person name="Lucas S."/>
            <person name="Tice H."/>
            <person name="Cheng J.F."/>
            <person name="Han C."/>
            <person name="Detter J.C."/>
            <person name="Bruce D."/>
            <person name="Goodwin L."/>
            <person name="Chain P."/>
            <person name="Pitluck S."/>
            <person name="Goker M."/>
            <person name="Ovchinikova G."/>
            <person name="Pati A."/>
            <person name="Ivanova N."/>
            <person name="Mavromatis K."/>
            <person name="Chen A."/>
            <person name="Palaniappan K."/>
            <person name="Land M."/>
            <person name="Hauser L."/>
            <person name="Chang Y.J."/>
            <person name="Jeffries C.D."/>
            <person name="Bristow J."/>
            <person name="Eisen J.A."/>
            <person name="Markowitz V."/>
            <person name="Hugenholtz P."/>
            <person name="Kyrpides N.C."/>
            <person name="Klenk H.P."/>
        </authorList>
    </citation>
    <scope>NUCLEOTIDE SEQUENCE [LARGE SCALE GENOMIC DNA]</scope>
    <source>
        <strain evidence="3">DSM 44728 / CIP 108903 / NRRL B-16338 / NBRC 102104 / LLR-40K-21</strain>
    </source>
</reference>
<dbReference type="AlphaFoldDB" id="D3Q015"/>
<evidence type="ECO:0000256" key="1">
    <source>
        <dbReference type="SAM" id="MobiDB-lite"/>
    </source>
</evidence>
<dbReference type="Proteomes" id="UP000000844">
    <property type="component" value="Chromosome"/>
</dbReference>
<protein>
    <submittedName>
        <fullName evidence="2">Uncharacterized protein</fullName>
    </submittedName>
</protein>
<dbReference type="EMBL" id="CP001778">
    <property type="protein sequence ID" value="ADD45544.1"/>
    <property type="molecule type" value="Genomic_DNA"/>
</dbReference>